<dbReference type="PROSITE" id="PS51898">
    <property type="entry name" value="TYR_RECOMBINASE"/>
    <property type="match status" value="1"/>
</dbReference>
<dbReference type="InterPro" id="IPR050090">
    <property type="entry name" value="Tyrosine_recombinase_XerCD"/>
</dbReference>
<dbReference type="InterPro" id="IPR011010">
    <property type="entry name" value="DNA_brk_join_enz"/>
</dbReference>
<dbReference type="GO" id="GO:0003677">
    <property type="term" value="F:DNA binding"/>
    <property type="evidence" value="ECO:0007669"/>
    <property type="project" value="InterPro"/>
</dbReference>
<evidence type="ECO:0000256" key="2">
    <source>
        <dbReference type="ARBA" id="ARBA00023172"/>
    </source>
</evidence>
<name>A0AA43JZS1_VIBSP</name>
<dbReference type="RefSeq" id="WP_280534945.1">
    <property type="nucleotide sequence ID" value="NZ_JAKMYX010000265.1"/>
</dbReference>
<feature type="region of interest" description="Disordered" evidence="3">
    <location>
        <begin position="251"/>
        <end position="272"/>
    </location>
</feature>
<keyword evidence="2" id="KW-0233">DNA recombination</keyword>
<comment type="caution">
    <text evidence="5">The sequence shown here is derived from an EMBL/GenBank/DDBJ whole genome shotgun (WGS) entry which is preliminary data.</text>
</comment>
<dbReference type="Pfam" id="PF00589">
    <property type="entry name" value="Phage_integrase"/>
    <property type="match status" value="1"/>
</dbReference>
<dbReference type="Proteomes" id="UP001159663">
    <property type="component" value="Unassembled WGS sequence"/>
</dbReference>
<evidence type="ECO:0000256" key="1">
    <source>
        <dbReference type="ARBA" id="ARBA00022908"/>
    </source>
</evidence>
<proteinExistence type="predicted"/>
<dbReference type="CDD" id="cd00397">
    <property type="entry name" value="DNA_BRE_C"/>
    <property type="match status" value="1"/>
</dbReference>
<organism evidence="5 6">
    <name type="scientific">Vibrio splendidus</name>
    <dbReference type="NCBI Taxonomy" id="29497"/>
    <lineage>
        <taxon>Bacteria</taxon>
        <taxon>Pseudomonadati</taxon>
        <taxon>Pseudomonadota</taxon>
        <taxon>Gammaproteobacteria</taxon>
        <taxon>Vibrionales</taxon>
        <taxon>Vibrionaceae</taxon>
        <taxon>Vibrio</taxon>
    </lineage>
</organism>
<dbReference type="AlphaFoldDB" id="A0AA43JZS1"/>
<dbReference type="Gene3D" id="1.10.443.10">
    <property type="entry name" value="Intergrase catalytic core"/>
    <property type="match status" value="1"/>
</dbReference>
<evidence type="ECO:0000256" key="3">
    <source>
        <dbReference type="SAM" id="MobiDB-lite"/>
    </source>
</evidence>
<reference evidence="5" key="1">
    <citation type="submission" date="2022-01" db="EMBL/GenBank/DDBJ databases">
        <title>Vibrio aestuarianus Clade A and Clade B isolates are associated with Pacific oyster (Crassostrea gigas) disease outbreaks across Ireland.</title>
        <authorList>
            <person name="Coyle N."/>
            <person name="O'Toole C."/>
            <person name="Thomas J.C.L."/>
            <person name="Ryder D."/>
            <person name="Cheslett D."/>
            <person name="Feist S."/>
            <person name="Bean T."/>
            <person name="Joseph A."/>
            <person name="Waina A."/>
            <person name="Feil E."/>
            <person name="Verner-Jeffreys D.W."/>
        </authorList>
    </citation>
    <scope>NUCLEOTIDE SEQUENCE</scope>
    <source>
        <strain evidence="5">S/17/14 A</strain>
    </source>
</reference>
<dbReference type="GO" id="GO:0006310">
    <property type="term" value="P:DNA recombination"/>
    <property type="evidence" value="ECO:0007669"/>
    <property type="project" value="UniProtKB-KW"/>
</dbReference>
<dbReference type="InterPro" id="IPR013762">
    <property type="entry name" value="Integrase-like_cat_sf"/>
</dbReference>
<dbReference type="PANTHER" id="PTHR30349">
    <property type="entry name" value="PHAGE INTEGRASE-RELATED"/>
    <property type="match status" value="1"/>
</dbReference>
<gene>
    <name evidence="5" type="ORF">L8R85_26860</name>
</gene>
<protein>
    <submittedName>
        <fullName evidence="5">Site-specific integrase</fullName>
    </submittedName>
</protein>
<dbReference type="EMBL" id="JAKMYX010000265">
    <property type="protein sequence ID" value="MDH5924599.1"/>
    <property type="molecule type" value="Genomic_DNA"/>
</dbReference>
<accession>A0AA43JZS1</accession>
<dbReference type="InterPro" id="IPR002104">
    <property type="entry name" value="Integrase_catalytic"/>
</dbReference>
<dbReference type="GO" id="GO:0015074">
    <property type="term" value="P:DNA integration"/>
    <property type="evidence" value="ECO:0007669"/>
    <property type="project" value="UniProtKB-KW"/>
</dbReference>
<keyword evidence="1" id="KW-0229">DNA integration</keyword>
<evidence type="ECO:0000313" key="6">
    <source>
        <dbReference type="Proteomes" id="UP001159663"/>
    </source>
</evidence>
<feature type="domain" description="Tyr recombinase" evidence="4">
    <location>
        <begin position="188"/>
        <end position="406"/>
    </location>
</feature>
<dbReference type="SUPFAM" id="SSF56349">
    <property type="entry name" value="DNA breaking-rejoining enzymes"/>
    <property type="match status" value="1"/>
</dbReference>
<evidence type="ECO:0000313" key="5">
    <source>
        <dbReference type="EMBL" id="MDH5924599.1"/>
    </source>
</evidence>
<evidence type="ECO:0000259" key="4">
    <source>
        <dbReference type="PROSITE" id="PS51898"/>
    </source>
</evidence>
<dbReference type="PANTHER" id="PTHR30349:SF64">
    <property type="entry name" value="PROPHAGE INTEGRASE INTD-RELATED"/>
    <property type="match status" value="1"/>
</dbReference>
<feature type="compositionally biased region" description="Basic and acidic residues" evidence="3">
    <location>
        <begin position="251"/>
        <end position="266"/>
    </location>
</feature>
<sequence length="428" mass="49621">MRVVTYKNSGITYWSLANEQYIPVHPLVSHYLQVKNGGRSVNTKQRKAYELSFVFKYFQSRGIDLIADIEAFKLLSEKEISLFARACKFKVNVMEQNIGTTITKTAISNLLARNQPTANIVEEGTAKGRLDTFIGFYKYVYERRHGRAVIALQREADYEQCLIDLDTARASMGSWKKQVIDPFCSRFSDEKYFELLEVIRPISEKNPFKNSRLRNELIIKVLIETGFRRGAVAKLKISDVFNDRVPRVRVTRTPDDMSDPRRDRASQKTKSHVSPISSELAKKLEYYIKGVRNVLPNTDNHEFVFVTEKNSRGTLGKPLTLRSYNHIFNVLSATLEAEVTPHTLRYKWNELFDDDMNSVARELGFDSKTIEDIRKYAMGWSAKSEMAEVYNNFKLASKAREFHLARQREAIKSRKNLRDSEYEELCKR</sequence>